<protein>
    <recommendedName>
        <fullName evidence="2">HTH luxR-type domain-containing protein</fullName>
    </recommendedName>
</protein>
<feature type="domain" description="HTH luxR-type" evidence="2">
    <location>
        <begin position="711"/>
        <end position="776"/>
    </location>
</feature>
<dbReference type="Gene3D" id="1.25.40.10">
    <property type="entry name" value="Tetratricopeptide repeat domain"/>
    <property type="match status" value="1"/>
</dbReference>
<dbReference type="OrthoDB" id="136365at2"/>
<evidence type="ECO:0000313" key="3">
    <source>
        <dbReference type="EMBL" id="TVZ04209.1"/>
    </source>
</evidence>
<dbReference type="PRINTS" id="PR00364">
    <property type="entry name" value="DISEASERSIST"/>
</dbReference>
<comment type="caution">
    <text evidence="3">The sequence shown here is derived from an EMBL/GenBank/DDBJ whole genome shotgun (WGS) entry which is preliminary data.</text>
</comment>
<dbReference type="Pfam" id="PF25872">
    <property type="entry name" value="HTH_77"/>
    <property type="match status" value="1"/>
</dbReference>
<dbReference type="GO" id="GO:0006355">
    <property type="term" value="P:regulation of DNA-templated transcription"/>
    <property type="evidence" value="ECO:0007669"/>
    <property type="project" value="InterPro"/>
</dbReference>
<dbReference type="Gene3D" id="3.40.50.300">
    <property type="entry name" value="P-loop containing nucleotide triphosphate hydrolases"/>
    <property type="match status" value="1"/>
</dbReference>
<dbReference type="InterPro" id="IPR011990">
    <property type="entry name" value="TPR-like_helical_dom_sf"/>
</dbReference>
<dbReference type="InterPro" id="IPR036388">
    <property type="entry name" value="WH-like_DNA-bd_sf"/>
</dbReference>
<evidence type="ECO:0000259" key="2">
    <source>
        <dbReference type="PROSITE" id="PS50043"/>
    </source>
</evidence>
<dbReference type="RefSeq" id="WP_145854078.1">
    <property type="nucleotide sequence ID" value="NZ_RPFW01000003.1"/>
</dbReference>
<dbReference type="PANTHER" id="PTHR47691">
    <property type="entry name" value="REGULATOR-RELATED"/>
    <property type="match status" value="1"/>
</dbReference>
<dbReference type="GO" id="GO:0003677">
    <property type="term" value="F:DNA binding"/>
    <property type="evidence" value="ECO:0007669"/>
    <property type="project" value="InterPro"/>
</dbReference>
<dbReference type="EMBL" id="RPFW01000003">
    <property type="protein sequence ID" value="TVZ04209.1"/>
    <property type="molecule type" value="Genomic_DNA"/>
</dbReference>
<proteinExistence type="predicted"/>
<evidence type="ECO:0000313" key="4">
    <source>
        <dbReference type="Proteomes" id="UP000460272"/>
    </source>
</evidence>
<dbReference type="Proteomes" id="UP000460272">
    <property type="component" value="Unassembled WGS sequence"/>
</dbReference>
<evidence type="ECO:0000256" key="1">
    <source>
        <dbReference type="SAM" id="MobiDB-lite"/>
    </source>
</evidence>
<name>A0A6P2BYI7_9ACTN</name>
<reference evidence="3 4" key="1">
    <citation type="submission" date="2018-11" db="EMBL/GenBank/DDBJ databases">
        <title>Trebonia kvetii gen.nov., sp.nov., a novel acidophilic actinobacterium, and proposal of the new actinobacterial family Treboniaceae fam. nov.</title>
        <authorList>
            <person name="Rapoport D."/>
            <person name="Sagova-Mareckova M."/>
            <person name="Sedlacek I."/>
            <person name="Provaznik J."/>
            <person name="Kralova S."/>
            <person name="Pavlinic D."/>
            <person name="Benes V."/>
            <person name="Kopecky J."/>
        </authorList>
    </citation>
    <scope>NUCLEOTIDE SEQUENCE [LARGE SCALE GENOMIC DNA]</scope>
    <source>
        <strain evidence="3 4">15Tr583</strain>
    </source>
</reference>
<accession>A0A6P2BYI7</accession>
<organism evidence="3 4">
    <name type="scientific">Trebonia kvetii</name>
    <dbReference type="NCBI Taxonomy" id="2480626"/>
    <lineage>
        <taxon>Bacteria</taxon>
        <taxon>Bacillati</taxon>
        <taxon>Actinomycetota</taxon>
        <taxon>Actinomycetes</taxon>
        <taxon>Streptosporangiales</taxon>
        <taxon>Treboniaceae</taxon>
        <taxon>Trebonia</taxon>
    </lineage>
</organism>
<dbReference type="Pfam" id="PF00196">
    <property type="entry name" value="GerE"/>
    <property type="match status" value="1"/>
</dbReference>
<dbReference type="SUPFAM" id="SSF52540">
    <property type="entry name" value="P-loop containing nucleoside triphosphate hydrolases"/>
    <property type="match status" value="1"/>
</dbReference>
<dbReference type="CDD" id="cd06170">
    <property type="entry name" value="LuxR_C_like"/>
    <property type="match status" value="1"/>
</dbReference>
<dbReference type="PANTHER" id="PTHR47691:SF3">
    <property type="entry name" value="HTH-TYPE TRANSCRIPTIONAL REGULATOR RV0890C-RELATED"/>
    <property type="match status" value="1"/>
</dbReference>
<dbReference type="PROSITE" id="PS00622">
    <property type="entry name" value="HTH_LUXR_1"/>
    <property type="match status" value="1"/>
</dbReference>
<dbReference type="SUPFAM" id="SSF48452">
    <property type="entry name" value="TPR-like"/>
    <property type="match status" value="1"/>
</dbReference>
<keyword evidence="4" id="KW-1185">Reference proteome</keyword>
<dbReference type="InterPro" id="IPR016032">
    <property type="entry name" value="Sig_transdc_resp-reg_C-effctor"/>
</dbReference>
<gene>
    <name evidence="3" type="ORF">EAS64_17615</name>
</gene>
<dbReference type="Gene3D" id="1.10.10.10">
    <property type="entry name" value="Winged helix-like DNA-binding domain superfamily/Winged helix DNA-binding domain"/>
    <property type="match status" value="1"/>
</dbReference>
<dbReference type="SMART" id="SM00421">
    <property type="entry name" value="HTH_LUXR"/>
    <property type="match status" value="1"/>
</dbReference>
<dbReference type="InterPro" id="IPR000792">
    <property type="entry name" value="Tscrpt_reg_LuxR_C"/>
</dbReference>
<feature type="compositionally biased region" description="Basic residues" evidence="1">
    <location>
        <begin position="793"/>
        <end position="802"/>
    </location>
</feature>
<dbReference type="PROSITE" id="PS50043">
    <property type="entry name" value="HTH_LUXR_2"/>
    <property type="match status" value="1"/>
</dbReference>
<dbReference type="Pfam" id="PF13424">
    <property type="entry name" value="TPR_12"/>
    <property type="match status" value="1"/>
</dbReference>
<dbReference type="PRINTS" id="PR00038">
    <property type="entry name" value="HTHLUXR"/>
</dbReference>
<dbReference type="AlphaFoldDB" id="A0A6P2BYI7"/>
<dbReference type="InterPro" id="IPR058852">
    <property type="entry name" value="HTH_77"/>
</dbReference>
<dbReference type="InterPro" id="IPR027417">
    <property type="entry name" value="P-loop_NTPase"/>
</dbReference>
<feature type="region of interest" description="Disordered" evidence="1">
    <location>
        <begin position="779"/>
        <end position="802"/>
    </location>
</feature>
<dbReference type="SUPFAM" id="SSF46894">
    <property type="entry name" value="C-terminal effector domain of the bipartite response regulators"/>
    <property type="match status" value="1"/>
</dbReference>
<sequence length="802" mass="84616">MVTLTGPGGIGKTRLGLRALTPLAAEFPDGARFVELADITSPDLVVARVASVVGVTEEHGRPLIDTLSDALRPRALVLALDNCEHLLESCAQLCHRLLASAPELRVLATSREPLRVAGETVWQVPPLAVTAADGSAAEAVQLFAQRAAASAPGFTLTQGNADTVAAICQALDGIPLAIELAAARMRALTADQILSRVSDRFGLLTTGDRGAAPRQRTLRSAIDWSHDLLTEQERVLLRRLSVFAGWSLEMAEVVCADDLMPAAEVLDTVAALVDKSLVVREAEALGQARFRLLDTIRAYAAEKLTAAEEAATVRHRFRDHTLGVAERNFAVGMALVPAPWRDRVDVFRRYDVDAGNVWLVLGQCLAEGEVETGLRICTAVRPCMLVRGEYALGCEWVDAFLSRPEAAGVQPRIMGQALIGRAQLSLPVDPAAAEPAARAGLELCRAAGDEFWTAAGLNLLSEIAVHTGRPDEAEALGQEAMAIAEAAGDGWNEGWALGIRAAIAGVRGDVGLAADLARASVDVMRSIDHRWGVARAQLGLADLARLGGDLPGAKQMYGDALGYLREIDARPEIARCLSGLGRVGLELGDFESAREHLAESLRVCLDIGTGIGMARGLEAFAALADREGEAERAVLLAGASGALRATSGLPPPPGARAVGYVDAVARLGEGRAALVWARGLAMSPEAAIDLAIEQSARARRPRAAQGSPWAPTPAPSEVTPRELEIAALIADGHSNKAIAAQLVISPATVARHVANMMIKLGFRSRAQIAAWITEAYRTGGRPADRPSGGGHPLRGHGHRPGR</sequence>